<proteinExistence type="predicted"/>
<reference evidence="1 2" key="1">
    <citation type="submission" date="2024-04" db="EMBL/GenBank/DDBJ databases">
        <title>genome sequences of Mucor flavus KT1a and Helicostylum pulchrum KT1b strains isolation_sourced from the surface of a dry-aged beef.</title>
        <authorList>
            <person name="Toyotome T."/>
            <person name="Hosono M."/>
            <person name="Torimaru M."/>
            <person name="Fukuda K."/>
            <person name="Mikami N."/>
        </authorList>
    </citation>
    <scope>NUCLEOTIDE SEQUENCE [LARGE SCALE GENOMIC DNA]</scope>
    <source>
        <strain evidence="1 2">KT1b</strain>
    </source>
</reference>
<name>A0ABP9XW68_9FUNG</name>
<accession>A0ABP9XW68</accession>
<protein>
    <submittedName>
        <fullName evidence="1">Uncharacterized protein</fullName>
    </submittedName>
</protein>
<evidence type="ECO:0000313" key="2">
    <source>
        <dbReference type="Proteomes" id="UP001476247"/>
    </source>
</evidence>
<sequence>MDCWKKLYNNFILEKMWPLLSNDNLSEMALEIMATLGTFGLSADPTKSDKPGVQQLFELMMQVLSVDNSALSPIQTVALKGAYMLSAHDIVRLSKVKSFAKNIVN</sequence>
<dbReference type="Proteomes" id="UP001476247">
    <property type="component" value="Unassembled WGS sequence"/>
</dbReference>
<gene>
    <name evidence="1" type="ORF">HPULCUR_004423</name>
</gene>
<keyword evidence="2" id="KW-1185">Reference proteome</keyword>
<evidence type="ECO:0000313" key="1">
    <source>
        <dbReference type="EMBL" id="GAA5799014.1"/>
    </source>
</evidence>
<dbReference type="EMBL" id="BAABUJ010000011">
    <property type="protein sequence ID" value="GAA5799014.1"/>
    <property type="molecule type" value="Genomic_DNA"/>
</dbReference>
<organism evidence="1 2">
    <name type="scientific">Helicostylum pulchrum</name>
    <dbReference type="NCBI Taxonomy" id="562976"/>
    <lineage>
        <taxon>Eukaryota</taxon>
        <taxon>Fungi</taxon>
        <taxon>Fungi incertae sedis</taxon>
        <taxon>Mucoromycota</taxon>
        <taxon>Mucoromycotina</taxon>
        <taxon>Mucoromycetes</taxon>
        <taxon>Mucorales</taxon>
        <taxon>Mucorineae</taxon>
        <taxon>Mucoraceae</taxon>
        <taxon>Helicostylum</taxon>
    </lineage>
</organism>
<comment type="caution">
    <text evidence="1">The sequence shown here is derived from an EMBL/GenBank/DDBJ whole genome shotgun (WGS) entry which is preliminary data.</text>
</comment>